<sequence>MAFRPARTHSGNVSIVEVAALANVSTATVSRVLSGQRSKEDDIDRRVRKAARKLHYSANFAASALRSAVTNTLGVVVQSLTTPFAHEFISDLEPVANAHGLELLVAIGPTQEMRSIRVKALMGRKIDGLILLTGEQSNLDETTVAATQQIPVVQISAQPASTKINWIGVDSSASMRLILKHLAAHNSTSVAFLGQPLEGQVASALYTSFQVLCQAMNTYTEPRWTTFGERSMRRGYHDTMMLFNAQHSRSARTPNALICVGASVADGAVVALSQLGFRVPEDVNIMCVDAEVSSRIGLSSLTSVSPPYDRIAQEAIRLADGKSGPRHIALPCRITQRESTNTPRFGASDMAEIDNDSR</sequence>
<evidence type="ECO:0000256" key="2">
    <source>
        <dbReference type="ARBA" id="ARBA00023125"/>
    </source>
</evidence>
<reference evidence="6 7" key="1">
    <citation type="submission" date="2014-03" db="EMBL/GenBank/DDBJ databases">
        <title>Genomics of Bifidobacteria.</title>
        <authorList>
            <person name="Ventura M."/>
            <person name="Milani C."/>
            <person name="Lugli G.A."/>
        </authorList>
    </citation>
    <scope>NUCLEOTIDE SEQUENCE [LARGE SCALE GENOMIC DNA]</scope>
    <source>
        <strain evidence="6 7">DSM 22767</strain>
    </source>
</reference>
<dbReference type="Proteomes" id="UP000029096">
    <property type="component" value="Unassembled WGS sequence"/>
</dbReference>
<evidence type="ECO:0000313" key="7">
    <source>
        <dbReference type="Proteomes" id="UP000029096"/>
    </source>
</evidence>
<accession>A0A086ZF30</accession>
<dbReference type="RefSeq" id="WP_044098257.1">
    <property type="nucleotide sequence ID" value="NZ_JDUS01000009.1"/>
</dbReference>
<dbReference type="eggNOG" id="COG1609">
    <property type="taxonomic scope" value="Bacteria"/>
</dbReference>
<evidence type="ECO:0000259" key="5">
    <source>
        <dbReference type="PROSITE" id="PS50932"/>
    </source>
</evidence>
<dbReference type="Pfam" id="PF00356">
    <property type="entry name" value="LacI"/>
    <property type="match status" value="1"/>
</dbReference>
<dbReference type="Gene3D" id="1.10.260.40">
    <property type="entry name" value="lambda repressor-like DNA-binding domains"/>
    <property type="match status" value="1"/>
</dbReference>
<evidence type="ECO:0000256" key="4">
    <source>
        <dbReference type="SAM" id="MobiDB-lite"/>
    </source>
</evidence>
<dbReference type="PROSITE" id="PS50932">
    <property type="entry name" value="HTH_LACI_2"/>
    <property type="match status" value="1"/>
</dbReference>
<dbReference type="PANTHER" id="PTHR30146">
    <property type="entry name" value="LACI-RELATED TRANSCRIPTIONAL REPRESSOR"/>
    <property type="match status" value="1"/>
</dbReference>
<organism evidence="6 7">
    <name type="scientific">Bifidobacterium bohemicum DSM 22767</name>
    <dbReference type="NCBI Taxonomy" id="1437606"/>
    <lineage>
        <taxon>Bacteria</taxon>
        <taxon>Bacillati</taxon>
        <taxon>Actinomycetota</taxon>
        <taxon>Actinomycetes</taxon>
        <taxon>Bifidobacteriales</taxon>
        <taxon>Bifidobacteriaceae</taxon>
        <taxon>Bifidobacterium</taxon>
    </lineage>
</organism>
<keyword evidence="3" id="KW-0804">Transcription</keyword>
<name>A0A086ZF30_9BIFI</name>
<dbReference type="SUPFAM" id="SSF47413">
    <property type="entry name" value="lambda repressor-like DNA-binding domains"/>
    <property type="match status" value="1"/>
</dbReference>
<feature type="region of interest" description="Disordered" evidence="4">
    <location>
        <begin position="339"/>
        <end position="358"/>
    </location>
</feature>
<dbReference type="OrthoDB" id="59108at2"/>
<dbReference type="InterPro" id="IPR000843">
    <property type="entry name" value="HTH_LacI"/>
</dbReference>
<dbReference type="PROSITE" id="PS00356">
    <property type="entry name" value="HTH_LACI_1"/>
    <property type="match status" value="1"/>
</dbReference>
<keyword evidence="7" id="KW-1185">Reference proteome</keyword>
<dbReference type="Pfam" id="PF13377">
    <property type="entry name" value="Peripla_BP_3"/>
    <property type="match status" value="1"/>
</dbReference>
<dbReference type="AlphaFoldDB" id="A0A086ZF30"/>
<keyword evidence="2" id="KW-0238">DNA-binding</keyword>
<dbReference type="SUPFAM" id="SSF53822">
    <property type="entry name" value="Periplasmic binding protein-like I"/>
    <property type="match status" value="1"/>
</dbReference>
<evidence type="ECO:0000313" key="6">
    <source>
        <dbReference type="EMBL" id="KFI45130.1"/>
    </source>
</evidence>
<dbReference type="STRING" id="1437606.BBOH_1392"/>
<comment type="caution">
    <text evidence="6">The sequence shown here is derived from an EMBL/GenBank/DDBJ whole genome shotgun (WGS) entry which is preliminary data.</text>
</comment>
<dbReference type="PANTHER" id="PTHR30146:SF138">
    <property type="entry name" value="TRANSCRIPTIONAL REGULATORY PROTEIN"/>
    <property type="match status" value="1"/>
</dbReference>
<dbReference type="SMART" id="SM00354">
    <property type="entry name" value="HTH_LACI"/>
    <property type="match status" value="1"/>
</dbReference>
<feature type="domain" description="HTH lacI-type" evidence="5">
    <location>
        <begin position="13"/>
        <end position="67"/>
    </location>
</feature>
<dbReference type="GO" id="GO:0003700">
    <property type="term" value="F:DNA-binding transcription factor activity"/>
    <property type="evidence" value="ECO:0007669"/>
    <property type="project" value="TreeGrafter"/>
</dbReference>
<evidence type="ECO:0000256" key="1">
    <source>
        <dbReference type="ARBA" id="ARBA00023015"/>
    </source>
</evidence>
<dbReference type="CDD" id="cd06267">
    <property type="entry name" value="PBP1_LacI_sugar_binding-like"/>
    <property type="match status" value="1"/>
</dbReference>
<gene>
    <name evidence="6" type="ORF">BBOH_1392</name>
</gene>
<dbReference type="InterPro" id="IPR046335">
    <property type="entry name" value="LacI/GalR-like_sensor"/>
</dbReference>
<protein>
    <submittedName>
        <fullName evidence="6">LacI family transcriptional regulator</fullName>
    </submittedName>
</protein>
<dbReference type="EMBL" id="JGYP01000004">
    <property type="protein sequence ID" value="KFI45130.1"/>
    <property type="molecule type" value="Genomic_DNA"/>
</dbReference>
<dbReference type="InterPro" id="IPR028082">
    <property type="entry name" value="Peripla_BP_I"/>
</dbReference>
<dbReference type="InterPro" id="IPR010982">
    <property type="entry name" value="Lambda_DNA-bd_dom_sf"/>
</dbReference>
<dbReference type="Gene3D" id="3.40.50.2300">
    <property type="match status" value="2"/>
</dbReference>
<keyword evidence="1" id="KW-0805">Transcription regulation</keyword>
<proteinExistence type="predicted"/>
<dbReference type="GO" id="GO:0000976">
    <property type="term" value="F:transcription cis-regulatory region binding"/>
    <property type="evidence" value="ECO:0007669"/>
    <property type="project" value="TreeGrafter"/>
</dbReference>
<dbReference type="CDD" id="cd01392">
    <property type="entry name" value="HTH_LacI"/>
    <property type="match status" value="1"/>
</dbReference>
<evidence type="ECO:0000256" key="3">
    <source>
        <dbReference type="ARBA" id="ARBA00023163"/>
    </source>
</evidence>